<feature type="region of interest" description="Disordered" evidence="1">
    <location>
        <begin position="1"/>
        <end position="48"/>
    </location>
</feature>
<evidence type="ECO:0000313" key="3">
    <source>
        <dbReference type="Proteomes" id="UP001327560"/>
    </source>
</evidence>
<proteinExistence type="predicted"/>
<evidence type="ECO:0000256" key="1">
    <source>
        <dbReference type="SAM" id="MobiDB-lite"/>
    </source>
</evidence>
<feature type="compositionally biased region" description="Polar residues" evidence="1">
    <location>
        <begin position="257"/>
        <end position="266"/>
    </location>
</feature>
<sequence>MPVEDALPGSSKRMLSYSPSRSPASTRLYGLAPQRTHRPQATAKKPSEPLRRAVADCLSPAAQQLHGNPSALVSEAARTLRDFMADPLTTDMAYIMLVEHALAERDRSPAVLPRCVGFLKFYLLRYVPKVSTLRQIDLFCVNSIAECESVNSRRVPELSNSSTQQSKTPLTVSSAHVPLLPASSFASASLIKSLNYVRSLVARHIPKLSFQPIMQSVSSNAAKQSLPSLSSLLSRSFNSQLSPDVSNKDSLEIKETSGPSAAGLSTLQEGNVGEECKYIYFDILKWRWPSEGEYKMSYSVKESNGVMGPQDIHTHGFLEVGAAGLLVGDMETQIKDHTLKNSVNHNFPDINLLRPSTATVSTNFVSTNSHLKAITAFKRMKPGPHQVWANVPVSTFHPRVRPLFQYRHYSEQQPLKLSFAEIHEVIAEVCSESTTPTANKLRATSQSNAAVQPAADVAISVLIKLVIDMFMLDPGTATPLILYMLEGMLSSGRVSSRARAFDFILNLGVHAQLLEPMLLEDPPSPEAVQPLQESYLKTEQPKTPGKMNTESSMHQRIFSAIDNFESWLLVILFEVLRLLVQIEEKEEIVWASGLSCLFYFVCDKGKILRSRLNGLDIRVIKTLLEISNEYSWAGVVHCKLVCMLTNMFYRISNESTKDAPEIPTFLVEQVDLVGGIDFICLQYSQANSREEKRNLFLILFDYVVHQINEVCLVSGASVYAYDDIQPLVTMLMLANAPEAFYIAVKHGMEGIGEILKRSISTALLRSTNYERQNMLLDKIMRKLDGTISMFTRLDTEFSFMIRLTKTCKSLMSIKDVLGKTDIGEKAKVSWITLHSLLHSDRSSYRHHGYIWLVELLVLEVSESRNGSILSNIKNLQEQISVAGNQDSAYSEVPLAICILCGLLKSKHNFVRWGFLFVLEKLLTRCKLLLDETELQDTNDGNSSSNHNENCLVKANAVIDIMSSALSLVVQINERDYINILKMCDMLFAQLCLRLHSATTVPFVDFNDLSHLFGCTTESHEGDLETHVSSEGLKPNQLRDELSQTVNTLRSTDPTTITCETSSMAALLLRGRAIAPMQLVARVPASLFYWPLIQLAGAATDDIALGVAVGSKGRGNLPGATSDIRATLLLLLIGKCTADPGALVEIEGKEFFRGLLDDMDSRVAYYSAAFLLKRMMTEEPEIYQRMLQSLIFKAQQSNNEKLLENPYLQMRGILQLSNDLGTML</sequence>
<reference evidence="2 3" key="1">
    <citation type="submission" date="2023-10" db="EMBL/GenBank/DDBJ databases">
        <title>Chromosome-scale genome assembly provides insights into flower coloration mechanisms of Canna indica.</title>
        <authorList>
            <person name="Li C."/>
        </authorList>
    </citation>
    <scope>NUCLEOTIDE SEQUENCE [LARGE SCALE GENOMIC DNA]</scope>
    <source>
        <tissue evidence="2">Flower</tissue>
    </source>
</reference>
<keyword evidence="3" id="KW-1185">Reference proteome</keyword>
<dbReference type="PANTHER" id="PTHR34958:SF1">
    <property type="entry name" value="ARMADILLO-LIKE HELICAL DOMAIN-CONTAINING PROTEIN"/>
    <property type="match status" value="1"/>
</dbReference>
<feature type="compositionally biased region" description="Basic and acidic residues" evidence="1">
    <location>
        <begin position="246"/>
        <end position="255"/>
    </location>
</feature>
<name>A0AAQ3KB71_9LILI</name>
<organism evidence="2 3">
    <name type="scientific">Canna indica</name>
    <name type="common">Indian-shot</name>
    <dbReference type="NCBI Taxonomy" id="4628"/>
    <lineage>
        <taxon>Eukaryota</taxon>
        <taxon>Viridiplantae</taxon>
        <taxon>Streptophyta</taxon>
        <taxon>Embryophyta</taxon>
        <taxon>Tracheophyta</taxon>
        <taxon>Spermatophyta</taxon>
        <taxon>Magnoliopsida</taxon>
        <taxon>Liliopsida</taxon>
        <taxon>Zingiberales</taxon>
        <taxon>Cannaceae</taxon>
        <taxon>Canna</taxon>
    </lineage>
</organism>
<protein>
    <submittedName>
        <fullName evidence="2">Uncharacterized protein</fullName>
    </submittedName>
</protein>
<dbReference type="Proteomes" id="UP001327560">
    <property type="component" value="Chromosome 4"/>
</dbReference>
<dbReference type="PANTHER" id="PTHR34958">
    <property type="entry name" value="CONDITIONAL LOSS-OF-GROWTH 1"/>
    <property type="match status" value="1"/>
</dbReference>
<gene>
    <name evidence="2" type="ORF">Cni_G13391</name>
</gene>
<feature type="region of interest" description="Disordered" evidence="1">
    <location>
        <begin position="240"/>
        <end position="266"/>
    </location>
</feature>
<dbReference type="EMBL" id="CP136893">
    <property type="protein sequence ID" value="WOL04669.1"/>
    <property type="molecule type" value="Genomic_DNA"/>
</dbReference>
<evidence type="ECO:0000313" key="2">
    <source>
        <dbReference type="EMBL" id="WOL04669.1"/>
    </source>
</evidence>
<dbReference type="AlphaFoldDB" id="A0AAQ3KB71"/>
<accession>A0AAQ3KB71</accession>